<reference evidence="2 3" key="1">
    <citation type="journal article" date="2017" name="Int. J. Syst. Evol. Microbiol.">
        <title>Oleiagrimonas citrea sp. nov., a marine bacterium isolated from tidal flat sediment and emended description of the genus Oleiagrimonas Fang et al. 2015 and Oleiagrimonas soli.</title>
        <authorList>
            <person name="Yang S.H."/>
            <person name="Seo H.S."/>
            <person name="Seong C.N."/>
            <person name="Kwon K.K."/>
        </authorList>
    </citation>
    <scope>NUCLEOTIDE SEQUENCE [LARGE SCALE GENOMIC DNA]</scope>
    <source>
        <strain evidence="2 3">MEBiC09124</strain>
    </source>
</reference>
<dbReference type="RefSeq" id="WP_168184703.1">
    <property type="nucleotide sequence ID" value="NZ_JAAZQD010000001.1"/>
</dbReference>
<comment type="similarity">
    <text evidence="1">Belongs to the BolA/IbaG family.</text>
</comment>
<name>A0A846ZIG4_9GAMM</name>
<dbReference type="SUPFAM" id="SSF82657">
    <property type="entry name" value="BolA-like"/>
    <property type="match status" value="1"/>
</dbReference>
<evidence type="ECO:0000313" key="2">
    <source>
        <dbReference type="EMBL" id="NKZ37433.1"/>
    </source>
</evidence>
<evidence type="ECO:0000313" key="3">
    <source>
        <dbReference type="Proteomes" id="UP000541636"/>
    </source>
</evidence>
<keyword evidence="3" id="KW-1185">Reference proteome</keyword>
<dbReference type="InterPro" id="IPR002634">
    <property type="entry name" value="BolA"/>
</dbReference>
<proteinExistence type="inferred from homology"/>
<dbReference type="InterPro" id="IPR036065">
    <property type="entry name" value="BolA-like_sf"/>
</dbReference>
<gene>
    <name evidence="2" type="ORF">HF690_00515</name>
</gene>
<dbReference type="AlphaFoldDB" id="A0A846ZIG4"/>
<dbReference type="Pfam" id="PF01722">
    <property type="entry name" value="BolA"/>
    <property type="match status" value="1"/>
</dbReference>
<evidence type="ECO:0000256" key="1">
    <source>
        <dbReference type="RuleBase" id="RU003860"/>
    </source>
</evidence>
<protein>
    <submittedName>
        <fullName evidence="2">BolA family transcriptional regulator</fullName>
    </submittedName>
</protein>
<comment type="caution">
    <text evidence="2">The sequence shown here is derived from an EMBL/GenBank/DDBJ whole genome shotgun (WGS) entry which is preliminary data.</text>
</comment>
<dbReference type="EMBL" id="JAAZQD010000001">
    <property type="protein sequence ID" value="NKZ37433.1"/>
    <property type="molecule type" value="Genomic_DNA"/>
</dbReference>
<dbReference type="Proteomes" id="UP000541636">
    <property type="component" value="Unassembled WGS sequence"/>
</dbReference>
<sequence>MSAEMVEQIRTRVAEALRPVSLEVLDEGHLHVGHAGEGQGHYRVRVTSEAFAGLLPLKRHRLVYDAVGALMGDGIHALAIEAHAPGEAP</sequence>
<dbReference type="PIRSF" id="PIRSF003113">
    <property type="entry name" value="BolA"/>
    <property type="match status" value="1"/>
</dbReference>
<dbReference type="Gene3D" id="3.30.300.90">
    <property type="entry name" value="BolA-like"/>
    <property type="match status" value="1"/>
</dbReference>
<dbReference type="GO" id="GO:0016226">
    <property type="term" value="P:iron-sulfur cluster assembly"/>
    <property type="evidence" value="ECO:0007669"/>
    <property type="project" value="TreeGrafter"/>
</dbReference>
<dbReference type="PANTHER" id="PTHR46230">
    <property type="match status" value="1"/>
</dbReference>
<dbReference type="PANTHER" id="PTHR46230:SF7">
    <property type="entry name" value="BOLA-LIKE PROTEIN 1"/>
    <property type="match status" value="1"/>
</dbReference>
<accession>A0A846ZIG4</accession>
<organism evidence="2 3">
    <name type="scientific">Oleiagrimonas citrea</name>
    <dbReference type="NCBI Taxonomy" id="1665687"/>
    <lineage>
        <taxon>Bacteria</taxon>
        <taxon>Pseudomonadati</taxon>
        <taxon>Pseudomonadota</taxon>
        <taxon>Gammaproteobacteria</taxon>
        <taxon>Lysobacterales</taxon>
        <taxon>Rhodanobacteraceae</taxon>
        <taxon>Oleiagrimonas</taxon>
    </lineage>
</organism>